<evidence type="ECO:0000313" key="3">
    <source>
        <dbReference type="Proteomes" id="UP001594351"/>
    </source>
</evidence>
<evidence type="ECO:0000256" key="1">
    <source>
        <dbReference type="SAM" id="Phobius"/>
    </source>
</evidence>
<keyword evidence="3" id="KW-1185">Reference proteome</keyword>
<gene>
    <name evidence="2" type="ORF">ACFL27_23170</name>
</gene>
<proteinExistence type="predicted"/>
<dbReference type="EMBL" id="JBHPBY010000425">
    <property type="protein sequence ID" value="MFC1853109.1"/>
    <property type="molecule type" value="Genomic_DNA"/>
</dbReference>
<comment type="caution">
    <text evidence="2">The sequence shown here is derived from an EMBL/GenBank/DDBJ whole genome shotgun (WGS) entry which is preliminary data.</text>
</comment>
<feature type="transmembrane region" description="Helical" evidence="1">
    <location>
        <begin position="21"/>
        <end position="43"/>
    </location>
</feature>
<keyword evidence="1" id="KW-0812">Transmembrane</keyword>
<protein>
    <submittedName>
        <fullName evidence="2">Uncharacterized protein</fullName>
    </submittedName>
</protein>
<name>A0ABV6Z3X4_UNCC1</name>
<feature type="transmembrane region" description="Helical" evidence="1">
    <location>
        <begin position="84"/>
        <end position="104"/>
    </location>
</feature>
<feature type="transmembrane region" description="Helical" evidence="1">
    <location>
        <begin position="116"/>
        <end position="134"/>
    </location>
</feature>
<accession>A0ABV6Z3X4</accession>
<evidence type="ECO:0000313" key="2">
    <source>
        <dbReference type="EMBL" id="MFC1853109.1"/>
    </source>
</evidence>
<keyword evidence="1" id="KW-1133">Transmembrane helix</keyword>
<dbReference type="Proteomes" id="UP001594351">
    <property type="component" value="Unassembled WGS sequence"/>
</dbReference>
<sequence length="143" mass="15879">MSELTTEGLLNVQKRGPSNHVLFESKVQLLFLGLLSISFVGYFALRQFWIGFIFGHLAALSIMGFYGCLAGTIAKKKGYEYWRAFRIGFFIPLILGCFSAVLFVPDSDKGLPLSCGGWVSLAAGLAVVISYFLIKRKDNRNQI</sequence>
<reference evidence="2 3" key="1">
    <citation type="submission" date="2024-09" db="EMBL/GenBank/DDBJ databases">
        <title>Laminarin stimulates single cell rates of sulfate reduction while oxygen inhibits transcriptomic activity in coastal marine sediment.</title>
        <authorList>
            <person name="Lindsay M."/>
            <person name="Orcutt B."/>
            <person name="Emerson D."/>
            <person name="Stepanauskas R."/>
            <person name="D'Angelo T."/>
        </authorList>
    </citation>
    <scope>NUCLEOTIDE SEQUENCE [LARGE SCALE GENOMIC DNA]</scope>
    <source>
        <strain evidence="2">SAG AM-311-K15</strain>
    </source>
</reference>
<organism evidence="2 3">
    <name type="scientific">candidate division CSSED10-310 bacterium</name>
    <dbReference type="NCBI Taxonomy" id="2855610"/>
    <lineage>
        <taxon>Bacteria</taxon>
        <taxon>Bacteria division CSSED10-310</taxon>
    </lineage>
</organism>
<feature type="transmembrane region" description="Helical" evidence="1">
    <location>
        <begin position="49"/>
        <end position="72"/>
    </location>
</feature>
<keyword evidence="1" id="KW-0472">Membrane</keyword>